<evidence type="ECO:0008006" key="3">
    <source>
        <dbReference type="Google" id="ProtNLM"/>
    </source>
</evidence>
<dbReference type="Proteomes" id="UP000198984">
    <property type="component" value="Unassembled WGS sequence"/>
</dbReference>
<dbReference type="RefSeq" id="WP_089906860.1">
    <property type="nucleotide sequence ID" value="NZ_FOBB01000001.1"/>
</dbReference>
<protein>
    <recommendedName>
        <fullName evidence="3">Zinc-ribbon domain-containing protein</fullName>
    </recommendedName>
</protein>
<dbReference type="AlphaFoldDB" id="A0A1H7JPQ8"/>
<reference evidence="1 2" key="1">
    <citation type="submission" date="2016-10" db="EMBL/GenBank/DDBJ databases">
        <authorList>
            <person name="de Groot N.N."/>
        </authorList>
    </citation>
    <scope>NUCLEOTIDE SEQUENCE [LARGE SCALE GENOMIC DNA]</scope>
    <source>
        <strain evidence="1 2">DSM 21039</strain>
    </source>
</reference>
<evidence type="ECO:0000313" key="1">
    <source>
        <dbReference type="EMBL" id="SEK75930.1"/>
    </source>
</evidence>
<accession>A0A1H7JPQ8</accession>
<dbReference type="STRING" id="573321.SAMN04488505_101836"/>
<evidence type="ECO:0000313" key="2">
    <source>
        <dbReference type="Proteomes" id="UP000198984"/>
    </source>
</evidence>
<gene>
    <name evidence="1" type="ORF">SAMN04488505_101836</name>
</gene>
<name>A0A1H7JPQ8_9BACT</name>
<organism evidence="1 2">
    <name type="scientific">Chitinophaga rupis</name>
    <dbReference type="NCBI Taxonomy" id="573321"/>
    <lineage>
        <taxon>Bacteria</taxon>
        <taxon>Pseudomonadati</taxon>
        <taxon>Bacteroidota</taxon>
        <taxon>Chitinophagia</taxon>
        <taxon>Chitinophagales</taxon>
        <taxon>Chitinophagaceae</taxon>
        <taxon>Chitinophaga</taxon>
    </lineage>
</organism>
<keyword evidence="2" id="KW-1185">Reference proteome</keyword>
<dbReference type="EMBL" id="FOBB01000001">
    <property type="protein sequence ID" value="SEK75930.1"/>
    <property type="molecule type" value="Genomic_DNA"/>
</dbReference>
<proteinExistence type="predicted"/>
<dbReference type="OrthoDB" id="5515745at2"/>
<sequence length="103" mass="12117">MKILWCWRCRMELPMLDEAEYKKAYELYGKSIRSREGTYEERFKELMDYYEEVTGFTKTIPNAIMHHRIAQYGPPCEKCGKPYRTPLASFCAACGNKRPSSSE</sequence>